<dbReference type="InterPro" id="IPR002109">
    <property type="entry name" value="Glutaredoxin"/>
</dbReference>
<dbReference type="SUPFAM" id="SSF52833">
    <property type="entry name" value="Thioredoxin-like"/>
    <property type="match status" value="1"/>
</dbReference>
<name>A0A381Z8R4_9ZZZZ</name>
<dbReference type="PROSITE" id="PS51354">
    <property type="entry name" value="GLUTAREDOXIN_2"/>
    <property type="match status" value="1"/>
</dbReference>
<comment type="similarity">
    <text evidence="1">Belongs to the glutaredoxin family.</text>
</comment>
<dbReference type="InterPro" id="IPR014025">
    <property type="entry name" value="Glutaredoxin_subgr"/>
</dbReference>
<dbReference type="AlphaFoldDB" id="A0A381Z8R4"/>
<organism evidence="5">
    <name type="scientific">marine metagenome</name>
    <dbReference type="NCBI Taxonomy" id="408172"/>
    <lineage>
        <taxon>unclassified sequences</taxon>
        <taxon>metagenomes</taxon>
        <taxon>ecological metagenomes</taxon>
    </lineage>
</organism>
<dbReference type="InterPro" id="IPR011900">
    <property type="entry name" value="GRX_bact"/>
</dbReference>
<keyword evidence="3" id="KW-0249">Electron transport</keyword>
<keyword evidence="2" id="KW-0813">Transport</keyword>
<protein>
    <recommendedName>
        <fullName evidence="4">Glutaredoxin domain-containing protein</fullName>
    </recommendedName>
</protein>
<sequence length="85" mass="9430">MKHVEIYTGPLCAFCDRAKALLNKKGVSFKEIDLASDPNKMEEMIKKTNGMRTVPQIFINGQHIGGNDKLQVLENEGKLNSLLGV</sequence>
<evidence type="ECO:0000256" key="1">
    <source>
        <dbReference type="ARBA" id="ARBA00007787"/>
    </source>
</evidence>
<dbReference type="EMBL" id="UINC01020236">
    <property type="protein sequence ID" value="SVA85153.1"/>
    <property type="molecule type" value="Genomic_DNA"/>
</dbReference>
<evidence type="ECO:0000259" key="4">
    <source>
        <dbReference type="Pfam" id="PF00462"/>
    </source>
</evidence>
<dbReference type="PANTHER" id="PTHR45694:SF18">
    <property type="entry name" value="GLUTAREDOXIN-1-RELATED"/>
    <property type="match status" value="1"/>
</dbReference>
<dbReference type="GO" id="GO:0045454">
    <property type="term" value="P:cell redox homeostasis"/>
    <property type="evidence" value="ECO:0007669"/>
    <property type="project" value="InterPro"/>
</dbReference>
<proteinExistence type="inferred from homology"/>
<evidence type="ECO:0000256" key="2">
    <source>
        <dbReference type="ARBA" id="ARBA00022448"/>
    </source>
</evidence>
<evidence type="ECO:0000256" key="3">
    <source>
        <dbReference type="ARBA" id="ARBA00022982"/>
    </source>
</evidence>
<dbReference type="Pfam" id="PF00462">
    <property type="entry name" value="Glutaredoxin"/>
    <property type="match status" value="1"/>
</dbReference>
<dbReference type="GO" id="GO:0015038">
    <property type="term" value="F:glutathione disulfide oxidoreductase activity"/>
    <property type="evidence" value="ECO:0007669"/>
    <property type="project" value="TreeGrafter"/>
</dbReference>
<dbReference type="GO" id="GO:0005737">
    <property type="term" value="C:cytoplasm"/>
    <property type="evidence" value="ECO:0007669"/>
    <property type="project" value="TreeGrafter"/>
</dbReference>
<dbReference type="PANTHER" id="PTHR45694">
    <property type="entry name" value="GLUTAREDOXIN 2"/>
    <property type="match status" value="1"/>
</dbReference>
<accession>A0A381Z8R4</accession>
<dbReference type="InterPro" id="IPR036249">
    <property type="entry name" value="Thioredoxin-like_sf"/>
</dbReference>
<reference evidence="5" key="1">
    <citation type="submission" date="2018-05" db="EMBL/GenBank/DDBJ databases">
        <authorList>
            <person name="Lanie J.A."/>
            <person name="Ng W.-L."/>
            <person name="Kazmierczak K.M."/>
            <person name="Andrzejewski T.M."/>
            <person name="Davidsen T.M."/>
            <person name="Wayne K.J."/>
            <person name="Tettelin H."/>
            <person name="Glass J.I."/>
            <person name="Rusch D."/>
            <person name="Podicherti R."/>
            <person name="Tsui H.-C.T."/>
            <person name="Winkler M.E."/>
        </authorList>
    </citation>
    <scope>NUCLEOTIDE SEQUENCE</scope>
</reference>
<evidence type="ECO:0000313" key="5">
    <source>
        <dbReference type="EMBL" id="SVA85153.1"/>
    </source>
</evidence>
<dbReference type="CDD" id="cd03418">
    <property type="entry name" value="GRX_GRXb_1_3_like"/>
    <property type="match status" value="1"/>
</dbReference>
<gene>
    <name evidence="5" type="ORF">METZ01_LOCUS138007</name>
</gene>
<dbReference type="NCBIfam" id="TIGR02181">
    <property type="entry name" value="GRX_bact"/>
    <property type="match status" value="1"/>
</dbReference>
<feature type="domain" description="Glutaredoxin" evidence="4">
    <location>
        <begin position="4"/>
        <end position="64"/>
    </location>
</feature>
<dbReference type="Gene3D" id="3.40.30.10">
    <property type="entry name" value="Glutaredoxin"/>
    <property type="match status" value="1"/>
</dbReference>
<dbReference type="PRINTS" id="PR00160">
    <property type="entry name" value="GLUTAREDOXIN"/>
</dbReference>
<dbReference type="GO" id="GO:0034599">
    <property type="term" value="P:cellular response to oxidative stress"/>
    <property type="evidence" value="ECO:0007669"/>
    <property type="project" value="TreeGrafter"/>
</dbReference>